<accession>A0A9D4HR21</accession>
<organism evidence="1 2">
    <name type="scientific">Dreissena polymorpha</name>
    <name type="common">Zebra mussel</name>
    <name type="synonym">Mytilus polymorpha</name>
    <dbReference type="NCBI Taxonomy" id="45954"/>
    <lineage>
        <taxon>Eukaryota</taxon>
        <taxon>Metazoa</taxon>
        <taxon>Spiralia</taxon>
        <taxon>Lophotrochozoa</taxon>
        <taxon>Mollusca</taxon>
        <taxon>Bivalvia</taxon>
        <taxon>Autobranchia</taxon>
        <taxon>Heteroconchia</taxon>
        <taxon>Euheterodonta</taxon>
        <taxon>Imparidentia</taxon>
        <taxon>Neoheterodontei</taxon>
        <taxon>Myida</taxon>
        <taxon>Dreissenoidea</taxon>
        <taxon>Dreissenidae</taxon>
        <taxon>Dreissena</taxon>
    </lineage>
</organism>
<evidence type="ECO:0000313" key="2">
    <source>
        <dbReference type="Proteomes" id="UP000828390"/>
    </source>
</evidence>
<protein>
    <submittedName>
        <fullName evidence="1">Uncharacterized protein</fullName>
    </submittedName>
</protein>
<dbReference type="AlphaFoldDB" id="A0A9D4HR21"/>
<reference evidence="1" key="1">
    <citation type="journal article" date="2019" name="bioRxiv">
        <title>The Genome of the Zebra Mussel, Dreissena polymorpha: A Resource for Invasive Species Research.</title>
        <authorList>
            <person name="McCartney M.A."/>
            <person name="Auch B."/>
            <person name="Kono T."/>
            <person name="Mallez S."/>
            <person name="Zhang Y."/>
            <person name="Obille A."/>
            <person name="Becker A."/>
            <person name="Abrahante J.E."/>
            <person name="Garbe J."/>
            <person name="Badalamenti J.P."/>
            <person name="Herman A."/>
            <person name="Mangelson H."/>
            <person name="Liachko I."/>
            <person name="Sullivan S."/>
            <person name="Sone E.D."/>
            <person name="Koren S."/>
            <person name="Silverstein K.A.T."/>
            <person name="Beckman K.B."/>
            <person name="Gohl D.M."/>
        </authorList>
    </citation>
    <scope>NUCLEOTIDE SEQUENCE</scope>
    <source>
        <strain evidence="1">Duluth1</strain>
        <tissue evidence="1">Whole animal</tissue>
    </source>
</reference>
<comment type="caution">
    <text evidence="1">The sequence shown here is derived from an EMBL/GenBank/DDBJ whole genome shotgun (WGS) entry which is preliminary data.</text>
</comment>
<keyword evidence="2" id="KW-1185">Reference proteome</keyword>
<sequence>MSQWEAIFFAVVVATFEIELLERERDIKETTSVEPYCTPSSKHGLNQELEHWSFDNQGDQQSAPTL</sequence>
<gene>
    <name evidence="1" type="ORF">DPMN_055920</name>
</gene>
<dbReference type="EMBL" id="JAIWYP010000012">
    <property type="protein sequence ID" value="KAH3729942.1"/>
    <property type="molecule type" value="Genomic_DNA"/>
</dbReference>
<reference evidence="1" key="2">
    <citation type="submission" date="2020-11" db="EMBL/GenBank/DDBJ databases">
        <authorList>
            <person name="McCartney M.A."/>
            <person name="Auch B."/>
            <person name="Kono T."/>
            <person name="Mallez S."/>
            <person name="Becker A."/>
            <person name="Gohl D.M."/>
            <person name="Silverstein K.A.T."/>
            <person name="Koren S."/>
            <person name="Bechman K.B."/>
            <person name="Herman A."/>
            <person name="Abrahante J.E."/>
            <person name="Garbe J."/>
        </authorList>
    </citation>
    <scope>NUCLEOTIDE SEQUENCE</scope>
    <source>
        <strain evidence="1">Duluth1</strain>
        <tissue evidence="1">Whole animal</tissue>
    </source>
</reference>
<name>A0A9D4HR21_DREPO</name>
<dbReference type="Proteomes" id="UP000828390">
    <property type="component" value="Unassembled WGS sequence"/>
</dbReference>
<proteinExistence type="predicted"/>
<evidence type="ECO:0000313" key="1">
    <source>
        <dbReference type="EMBL" id="KAH3729942.1"/>
    </source>
</evidence>